<proteinExistence type="predicted"/>
<keyword evidence="2" id="KW-1185">Reference proteome</keyword>
<comment type="caution">
    <text evidence="1">The sequence shown here is derived from an EMBL/GenBank/DDBJ whole genome shotgun (WGS) entry which is preliminary data.</text>
</comment>
<name>A0ABW4Y381_9FLAO</name>
<dbReference type="EMBL" id="JBHUHU010000005">
    <property type="protein sequence ID" value="MFD2101096.1"/>
    <property type="molecule type" value="Genomic_DNA"/>
</dbReference>
<gene>
    <name evidence="1" type="ORF">ACFSJE_15010</name>
</gene>
<reference evidence="2" key="1">
    <citation type="journal article" date="2019" name="Int. J. Syst. Evol. Microbiol.">
        <title>The Global Catalogue of Microorganisms (GCM) 10K type strain sequencing project: providing services to taxonomists for standard genome sequencing and annotation.</title>
        <authorList>
            <consortium name="The Broad Institute Genomics Platform"/>
            <consortium name="The Broad Institute Genome Sequencing Center for Infectious Disease"/>
            <person name="Wu L."/>
            <person name="Ma J."/>
        </authorList>
    </citation>
    <scope>NUCLEOTIDE SEQUENCE [LARGE SCALE GENOMIC DNA]</scope>
    <source>
        <strain evidence="2">JCM 3389</strain>
    </source>
</reference>
<evidence type="ECO:0000313" key="1">
    <source>
        <dbReference type="EMBL" id="MFD2101096.1"/>
    </source>
</evidence>
<protein>
    <submittedName>
        <fullName evidence="1">Uncharacterized protein</fullName>
    </submittedName>
</protein>
<accession>A0ABW4Y381</accession>
<evidence type="ECO:0000313" key="2">
    <source>
        <dbReference type="Proteomes" id="UP001597342"/>
    </source>
</evidence>
<dbReference type="Proteomes" id="UP001597342">
    <property type="component" value="Unassembled WGS sequence"/>
</dbReference>
<organism evidence="1 2">
    <name type="scientific">Flagellimonas iocasae</name>
    <dbReference type="NCBI Taxonomy" id="2055905"/>
    <lineage>
        <taxon>Bacteria</taxon>
        <taxon>Pseudomonadati</taxon>
        <taxon>Bacteroidota</taxon>
        <taxon>Flavobacteriia</taxon>
        <taxon>Flavobacteriales</taxon>
        <taxon>Flavobacteriaceae</taxon>
        <taxon>Flagellimonas</taxon>
    </lineage>
</organism>
<dbReference type="RefSeq" id="WP_379831678.1">
    <property type="nucleotide sequence ID" value="NZ_JBHUHU010000005.1"/>
</dbReference>
<sequence>MKSTNEHGVHSPFVFNFVTQCLYSKQKLHSNKSINVLLKSIGHFKFRYVEIDNIPEVANLVKTAYPAASFDNPMVDLFYTDSMDISKFIALLSEGKLHNDSMILVEGIHRNKQQQKNWENLITSPNITVSIDMFHCGAIFIREEQVKEHFIIRI</sequence>